<evidence type="ECO:0000313" key="2">
    <source>
        <dbReference type="Proteomes" id="UP000295063"/>
    </source>
</evidence>
<evidence type="ECO:0000313" key="1">
    <source>
        <dbReference type="EMBL" id="TCL37177.1"/>
    </source>
</evidence>
<gene>
    <name evidence="1" type="ORF">EV210_10642</name>
</gene>
<dbReference type="EMBL" id="SLUI01000006">
    <property type="protein sequence ID" value="TCL37177.1"/>
    <property type="molecule type" value="Genomic_DNA"/>
</dbReference>
<reference evidence="1 2" key="1">
    <citation type="submission" date="2019-03" db="EMBL/GenBank/DDBJ databases">
        <title>Genomic Encyclopedia of Type Strains, Phase IV (KMG-IV): sequencing the most valuable type-strain genomes for metagenomic binning, comparative biology and taxonomic classification.</title>
        <authorList>
            <person name="Goeker M."/>
        </authorList>
    </citation>
    <scope>NUCLEOTIDE SEQUENCE [LARGE SCALE GENOMIC DNA]</scope>
    <source>
        <strain evidence="1 2">DSM 15969</strain>
    </source>
</reference>
<name>A0A4R1PYJ4_9FIRM</name>
<comment type="caution">
    <text evidence="1">The sequence shown here is derived from an EMBL/GenBank/DDBJ whole genome shotgun (WGS) entry which is preliminary data.</text>
</comment>
<proteinExistence type="predicted"/>
<dbReference type="InterPro" id="IPR049744">
    <property type="entry name" value="CC/Se_fam"/>
</dbReference>
<dbReference type="NCBIfam" id="NF041239">
    <property type="entry name" value="Moor_selen_rel"/>
    <property type="match status" value="1"/>
</dbReference>
<sequence length="98" mass="10805">MNIIIEPDARNYIMKKNKDKAITVTIARRPGGCCGGGCELQLPSVRLGIDPEKVQIYPKAVVEGINVYYVGDVAQRFKTVSVKLEKLLFLKKLIAAGK</sequence>
<evidence type="ECO:0008006" key="3">
    <source>
        <dbReference type="Google" id="ProtNLM"/>
    </source>
</evidence>
<dbReference type="OrthoDB" id="3035402at2"/>
<protein>
    <recommendedName>
        <fullName evidence="3">Fe-S cluster assembly iron-binding protein IscA</fullName>
    </recommendedName>
</protein>
<organism evidence="1 2">
    <name type="scientific">Anaerospora hongkongensis</name>
    <dbReference type="NCBI Taxonomy" id="244830"/>
    <lineage>
        <taxon>Bacteria</taxon>
        <taxon>Bacillati</taxon>
        <taxon>Bacillota</taxon>
        <taxon>Negativicutes</taxon>
        <taxon>Selenomonadales</taxon>
        <taxon>Sporomusaceae</taxon>
        <taxon>Anaerospora</taxon>
    </lineage>
</organism>
<dbReference type="Proteomes" id="UP000295063">
    <property type="component" value="Unassembled WGS sequence"/>
</dbReference>
<accession>A0A4R1PYJ4</accession>
<keyword evidence="2" id="KW-1185">Reference proteome</keyword>
<dbReference type="RefSeq" id="WP_132079316.1">
    <property type="nucleotide sequence ID" value="NZ_DAIMLW010000246.1"/>
</dbReference>
<dbReference type="AlphaFoldDB" id="A0A4R1PYJ4"/>